<reference evidence="3 4" key="1">
    <citation type="submission" date="2020-02" db="EMBL/GenBank/DDBJ databases">
        <title>Rhodobacter algicola sp. nov., isolated from microalga culture.</title>
        <authorList>
            <person name="Park C.-Y."/>
        </authorList>
    </citation>
    <scope>NUCLEOTIDE SEQUENCE [LARGE SCALE GENOMIC DNA]</scope>
    <source>
        <strain evidence="3 4">ETT8</strain>
    </source>
</reference>
<dbReference type="EMBL" id="JAAIKE010000007">
    <property type="protein sequence ID" value="NEX48072.1"/>
    <property type="molecule type" value="Genomic_DNA"/>
</dbReference>
<dbReference type="InterPro" id="IPR008207">
    <property type="entry name" value="Sig_transdc_His_kin_Hpt_dom"/>
</dbReference>
<evidence type="ECO:0000256" key="1">
    <source>
        <dbReference type="ARBA" id="ARBA00023012"/>
    </source>
</evidence>
<evidence type="ECO:0000313" key="4">
    <source>
        <dbReference type="Proteomes" id="UP000481421"/>
    </source>
</evidence>
<dbReference type="Pfam" id="PF01627">
    <property type="entry name" value="Hpt"/>
    <property type="match status" value="1"/>
</dbReference>
<dbReference type="Proteomes" id="UP000481421">
    <property type="component" value="Unassembled WGS sequence"/>
</dbReference>
<organism evidence="3 4">
    <name type="scientific">Pseudotabrizicola algicola</name>
    <dbReference type="NCBI Taxonomy" id="2709381"/>
    <lineage>
        <taxon>Bacteria</taxon>
        <taxon>Pseudomonadati</taxon>
        <taxon>Pseudomonadota</taxon>
        <taxon>Alphaproteobacteria</taxon>
        <taxon>Rhodobacterales</taxon>
        <taxon>Paracoccaceae</taxon>
        <taxon>Pseudotabrizicola</taxon>
    </lineage>
</organism>
<dbReference type="InterPro" id="IPR036641">
    <property type="entry name" value="HPT_dom_sf"/>
</dbReference>
<sequence>MIDWTRVKDLRSEIGVEDFGEIVTVFLQEADEVVSRLITLTDARSIENDLHFLKGSALNLGFADLALICQSGERRAASGFTDVCTQAVVDSYQRSRSAFLGGIEAIFA</sequence>
<dbReference type="GO" id="GO:0000160">
    <property type="term" value="P:phosphorelay signal transduction system"/>
    <property type="evidence" value="ECO:0007669"/>
    <property type="project" value="UniProtKB-KW"/>
</dbReference>
<dbReference type="AlphaFoldDB" id="A0A6B3RY73"/>
<dbReference type="GO" id="GO:0004672">
    <property type="term" value="F:protein kinase activity"/>
    <property type="evidence" value="ECO:0007669"/>
    <property type="project" value="UniProtKB-ARBA"/>
</dbReference>
<evidence type="ECO:0000259" key="2">
    <source>
        <dbReference type="Pfam" id="PF01627"/>
    </source>
</evidence>
<dbReference type="SUPFAM" id="SSF47226">
    <property type="entry name" value="Histidine-containing phosphotransfer domain, HPT domain"/>
    <property type="match status" value="1"/>
</dbReference>
<proteinExistence type="predicted"/>
<dbReference type="Gene3D" id="1.20.120.160">
    <property type="entry name" value="HPT domain"/>
    <property type="match status" value="1"/>
</dbReference>
<keyword evidence="4" id="KW-1185">Reference proteome</keyword>
<accession>A0A6B3RY73</accession>
<keyword evidence="1" id="KW-0902">Two-component regulatory system</keyword>
<protein>
    <submittedName>
        <fullName evidence="3">Hpt domain-containing protein</fullName>
    </submittedName>
</protein>
<comment type="caution">
    <text evidence="3">The sequence shown here is derived from an EMBL/GenBank/DDBJ whole genome shotgun (WGS) entry which is preliminary data.</text>
</comment>
<gene>
    <name evidence="3" type="ORF">G3572_17825</name>
</gene>
<evidence type="ECO:0000313" key="3">
    <source>
        <dbReference type="EMBL" id="NEX48072.1"/>
    </source>
</evidence>
<feature type="domain" description="HPt" evidence="2">
    <location>
        <begin position="21"/>
        <end position="75"/>
    </location>
</feature>
<name>A0A6B3RY73_9RHOB</name>